<keyword evidence="6" id="KW-0436">Ligase</keyword>
<dbReference type="Gene3D" id="3.40.50.10420">
    <property type="entry name" value="NagB/RpiA/CoA transferase-like"/>
    <property type="match status" value="1"/>
</dbReference>
<dbReference type="NCBIfam" id="TIGR02727">
    <property type="entry name" value="MTHFS_bact"/>
    <property type="match status" value="1"/>
</dbReference>
<comment type="similarity">
    <text evidence="1 5">Belongs to the 5-formyltetrahydrofolate cyclo-ligase family.</text>
</comment>
<dbReference type="GO" id="GO:0005524">
    <property type="term" value="F:ATP binding"/>
    <property type="evidence" value="ECO:0007669"/>
    <property type="project" value="UniProtKB-KW"/>
</dbReference>
<dbReference type="EMBL" id="JABZSQ010000122">
    <property type="protein sequence ID" value="MBF1415318.1"/>
    <property type="molecule type" value="Genomic_DNA"/>
</dbReference>
<comment type="cofactor">
    <cofactor evidence="5">
        <name>Mg(2+)</name>
        <dbReference type="ChEBI" id="CHEBI:18420"/>
    </cofactor>
</comment>
<keyword evidence="2 4" id="KW-0547">Nucleotide-binding</keyword>
<dbReference type="Pfam" id="PF01812">
    <property type="entry name" value="5-FTHF_cyc-lig"/>
    <property type="match status" value="1"/>
</dbReference>
<dbReference type="SUPFAM" id="SSF100950">
    <property type="entry name" value="NagB/RpiA/CoA transferase-like"/>
    <property type="match status" value="1"/>
</dbReference>
<proteinExistence type="inferred from homology"/>
<evidence type="ECO:0000256" key="3">
    <source>
        <dbReference type="ARBA" id="ARBA00022840"/>
    </source>
</evidence>
<dbReference type="RefSeq" id="WP_036870730.1">
    <property type="nucleotide sequence ID" value="NZ_CAUSAX010000037.1"/>
</dbReference>
<evidence type="ECO:0000313" key="7">
    <source>
        <dbReference type="Proteomes" id="UP000757461"/>
    </source>
</evidence>
<evidence type="ECO:0000256" key="4">
    <source>
        <dbReference type="PIRSR" id="PIRSR006806-1"/>
    </source>
</evidence>
<dbReference type="PANTHER" id="PTHR23407">
    <property type="entry name" value="ATPASE INHIBITOR/5-FORMYLTETRAHYDROFOLATE CYCLO-LIGASE"/>
    <property type="match status" value="1"/>
</dbReference>
<gene>
    <name evidence="6" type="ORF">HXN33_07030</name>
</gene>
<feature type="binding site" evidence="4">
    <location>
        <begin position="6"/>
        <end position="10"/>
    </location>
    <ligand>
        <name>ATP</name>
        <dbReference type="ChEBI" id="CHEBI:30616"/>
    </ligand>
</feature>
<dbReference type="InterPro" id="IPR002698">
    <property type="entry name" value="FTHF_cligase"/>
</dbReference>
<evidence type="ECO:0000256" key="5">
    <source>
        <dbReference type="RuleBase" id="RU361279"/>
    </source>
</evidence>
<keyword evidence="3 4" id="KW-0067">ATP-binding</keyword>
<sequence length="180" mass="20348">MEKLSKKDLRKQVRAAKARYTAEELVGQSDPLIRQVLAHPQLQTAQTVLLYNSMADEVATHNLISHLALMGKTVLLPVVISETEMEIRRYTGPESLRISSYGILEPTGEPFTQYENIDFALIPGMAFDADGNRLGRGKGYYDRFLPLMTRARKVGICFPFQFLPHIPTEPTDMPMDEVIH</sequence>
<keyword evidence="5" id="KW-0460">Magnesium</keyword>
<comment type="caution">
    <text evidence="6">The sequence shown here is derived from an EMBL/GenBank/DDBJ whole genome shotgun (WGS) entry which is preliminary data.</text>
</comment>
<reference evidence="6" key="1">
    <citation type="submission" date="2020-04" db="EMBL/GenBank/DDBJ databases">
        <title>Deep metagenomics examines the oral microbiome during advanced dental caries in children, revealing novel taxa and co-occurrences with host molecules.</title>
        <authorList>
            <person name="Baker J.L."/>
            <person name="Morton J.T."/>
            <person name="Dinis M."/>
            <person name="Alvarez R."/>
            <person name="Tran N.C."/>
            <person name="Knight R."/>
            <person name="Edlund A."/>
        </authorList>
    </citation>
    <scope>NUCLEOTIDE SEQUENCE</scope>
    <source>
        <strain evidence="6">JCVI_25_bin.9</strain>
    </source>
</reference>
<dbReference type="GO" id="GO:0046872">
    <property type="term" value="F:metal ion binding"/>
    <property type="evidence" value="ECO:0007669"/>
    <property type="project" value="UniProtKB-KW"/>
</dbReference>
<feature type="binding site" evidence="4">
    <location>
        <begin position="133"/>
        <end position="141"/>
    </location>
    <ligand>
        <name>ATP</name>
        <dbReference type="ChEBI" id="CHEBI:30616"/>
    </ligand>
</feature>
<dbReference type="EC" id="6.3.3.2" evidence="5"/>
<feature type="binding site" evidence="4">
    <location>
        <position position="57"/>
    </location>
    <ligand>
        <name>substrate</name>
    </ligand>
</feature>
<organism evidence="6 7">
    <name type="scientific">Prevotella histicola</name>
    <dbReference type="NCBI Taxonomy" id="470565"/>
    <lineage>
        <taxon>Bacteria</taxon>
        <taxon>Pseudomonadati</taxon>
        <taxon>Bacteroidota</taxon>
        <taxon>Bacteroidia</taxon>
        <taxon>Bacteroidales</taxon>
        <taxon>Prevotellaceae</taxon>
        <taxon>Prevotella</taxon>
    </lineage>
</organism>
<evidence type="ECO:0000256" key="1">
    <source>
        <dbReference type="ARBA" id="ARBA00010638"/>
    </source>
</evidence>
<dbReference type="InterPro" id="IPR037171">
    <property type="entry name" value="NagB/RpiA_transferase-like"/>
</dbReference>
<evidence type="ECO:0000256" key="2">
    <source>
        <dbReference type="ARBA" id="ARBA00022741"/>
    </source>
</evidence>
<name>A0A930HZK0_9BACT</name>
<comment type="catalytic activity">
    <reaction evidence="5">
        <text>(6S)-5-formyl-5,6,7,8-tetrahydrofolate + ATP = (6R)-5,10-methenyltetrahydrofolate + ADP + phosphate</text>
        <dbReference type="Rhea" id="RHEA:10488"/>
        <dbReference type="ChEBI" id="CHEBI:30616"/>
        <dbReference type="ChEBI" id="CHEBI:43474"/>
        <dbReference type="ChEBI" id="CHEBI:57455"/>
        <dbReference type="ChEBI" id="CHEBI:57457"/>
        <dbReference type="ChEBI" id="CHEBI:456216"/>
        <dbReference type="EC" id="6.3.3.2"/>
    </reaction>
</comment>
<dbReference type="GO" id="GO:0035999">
    <property type="term" value="P:tetrahydrofolate interconversion"/>
    <property type="evidence" value="ECO:0007669"/>
    <property type="project" value="TreeGrafter"/>
</dbReference>
<accession>A0A930HZK0</accession>
<dbReference type="AlphaFoldDB" id="A0A930HZK0"/>
<protein>
    <recommendedName>
        <fullName evidence="5">5-formyltetrahydrofolate cyclo-ligase</fullName>
        <ecNumber evidence="5">6.3.3.2</ecNumber>
    </recommendedName>
</protein>
<evidence type="ECO:0000313" key="6">
    <source>
        <dbReference type="EMBL" id="MBF1415318.1"/>
    </source>
</evidence>
<dbReference type="Proteomes" id="UP000757461">
    <property type="component" value="Unassembled WGS sequence"/>
</dbReference>
<dbReference type="InterPro" id="IPR024185">
    <property type="entry name" value="FTHF_cligase-like_sf"/>
</dbReference>
<dbReference type="PIRSF" id="PIRSF006806">
    <property type="entry name" value="FTHF_cligase"/>
    <property type="match status" value="1"/>
</dbReference>
<dbReference type="GO" id="GO:0009396">
    <property type="term" value="P:folic acid-containing compound biosynthetic process"/>
    <property type="evidence" value="ECO:0007669"/>
    <property type="project" value="TreeGrafter"/>
</dbReference>
<dbReference type="GO" id="GO:0030272">
    <property type="term" value="F:5-formyltetrahydrofolate cyclo-ligase activity"/>
    <property type="evidence" value="ECO:0007669"/>
    <property type="project" value="UniProtKB-EC"/>
</dbReference>
<dbReference type="PANTHER" id="PTHR23407:SF1">
    <property type="entry name" value="5-FORMYLTETRAHYDROFOLATE CYCLO-LIGASE"/>
    <property type="match status" value="1"/>
</dbReference>
<keyword evidence="5" id="KW-0479">Metal-binding</keyword>